<name>A0ABM8RYG1_9BACT</name>
<comment type="caution">
    <text evidence="1">The sequence shown here is derived from an EMBL/GenBank/DDBJ whole genome shotgun (WGS) entry which is preliminary data.</text>
</comment>
<accession>A0ABM8RYG1</accession>
<gene>
    <name evidence="1" type="ORF">NSPZN2_40647</name>
</gene>
<organism evidence="1 2">
    <name type="scientific">Nitrospira defluvii</name>
    <dbReference type="NCBI Taxonomy" id="330214"/>
    <lineage>
        <taxon>Bacteria</taxon>
        <taxon>Pseudomonadati</taxon>
        <taxon>Nitrospirota</taxon>
        <taxon>Nitrospiria</taxon>
        <taxon>Nitrospirales</taxon>
        <taxon>Nitrospiraceae</taxon>
        <taxon>Nitrospira</taxon>
    </lineage>
</organism>
<reference evidence="1 2" key="1">
    <citation type="submission" date="2021-02" db="EMBL/GenBank/DDBJ databases">
        <authorList>
            <person name="Han P."/>
        </authorList>
    </citation>
    <scope>NUCLEOTIDE SEQUENCE [LARGE SCALE GENOMIC DNA]</scope>
    <source>
        <strain evidence="1">Candidatus Nitrospira sp. ZN2</strain>
    </source>
</reference>
<evidence type="ECO:0000313" key="2">
    <source>
        <dbReference type="Proteomes" id="UP000675880"/>
    </source>
</evidence>
<dbReference type="EMBL" id="CAJNBJ010000017">
    <property type="protein sequence ID" value="CAE6778698.1"/>
    <property type="molecule type" value="Genomic_DNA"/>
</dbReference>
<proteinExistence type="predicted"/>
<sequence length="133" mass="15518">MLRPVLPCNEALHQVHLVRLVDCADEIRRCIVTMGRVIMWRKIQRIERHRNGNRLPNALLQSTRSLKYVTWTRTHCPVRMRPTFSHSLGRKQPFRTTRNHQSSALPYPSREVCKTQTTQLVLASSVGWFVAAF</sequence>
<dbReference type="Proteomes" id="UP000675880">
    <property type="component" value="Unassembled WGS sequence"/>
</dbReference>
<evidence type="ECO:0000313" key="1">
    <source>
        <dbReference type="EMBL" id="CAE6778698.1"/>
    </source>
</evidence>
<protein>
    <submittedName>
        <fullName evidence="1">Uncharacterized protein</fullName>
    </submittedName>
</protein>
<keyword evidence="2" id="KW-1185">Reference proteome</keyword>